<evidence type="ECO:0000256" key="3">
    <source>
        <dbReference type="ARBA" id="ARBA00022475"/>
    </source>
</evidence>
<dbReference type="NCBIfam" id="NF006518">
    <property type="entry name" value="PRK08965.1-2"/>
    <property type="match status" value="1"/>
</dbReference>
<accession>A0A6I4KZT4</accession>
<protein>
    <submittedName>
        <fullName evidence="8">Na+/H+ antiporter subunit E</fullName>
    </submittedName>
</protein>
<evidence type="ECO:0000256" key="4">
    <source>
        <dbReference type="ARBA" id="ARBA00022692"/>
    </source>
</evidence>
<sequence length="169" mass="19061">MTLFANRWLPQPLLSLCLLFIWLLLMNDLGFGHWLLGGLLGWVIPLLTQLFWERTPRLYKPLKLCLFFLRILGDIVFANLQVAKLIVGSSSKLRPAFVEVPVELEDDLALTMLASIVSLTPGTVSADLSDDRKTLLVHGLDVADEEALIREIKQRYEAPLKEVFTCSPT</sequence>
<evidence type="ECO:0000256" key="6">
    <source>
        <dbReference type="ARBA" id="ARBA00023136"/>
    </source>
</evidence>
<keyword evidence="9" id="KW-1185">Reference proteome</keyword>
<feature type="transmembrane region" description="Helical" evidence="7">
    <location>
        <begin position="31"/>
        <end position="52"/>
    </location>
</feature>
<evidence type="ECO:0000256" key="1">
    <source>
        <dbReference type="ARBA" id="ARBA00004651"/>
    </source>
</evidence>
<keyword evidence="6 7" id="KW-0472">Membrane</keyword>
<evidence type="ECO:0000256" key="5">
    <source>
        <dbReference type="ARBA" id="ARBA00022989"/>
    </source>
</evidence>
<organism evidence="8 9">
    <name type="scientific">Pseudomonas xionganensis</name>
    <dbReference type="NCBI Taxonomy" id="2654845"/>
    <lineage>
        <taxon>Bacteria</taxon>
        <taxon>Pseudomonadati</taxon>
        <taxon>Pseudomonadota</taxon>
        <taxon>Gammaproteobacteria</taxon>
        <taxon>Pseudomonadales</taxon>
        <taxon>Pseudomonadaceae</taxon>
        <taxon>Pseudomonas</taxon>
    </lineage>
</organism>
<keyword evidence="5 7" id="KW-1133">Transmembrane helix</keyword>
<dbReference type="PANTHER" id="PTHR34584:SF1">
    <property type="entry name" value="NA(+)_H(+) ANTIPORTER SUBUNIT E1"/>
    <property type="match status" value="1"/>
</dbReference>
<feature type="transmembrane region" description="Helical" evidence="7">
    <location>
        <begin position="64"/>
        <end position="88"/>
    </location>
</feature>
<proteinExistence type="inferred from homology"/>
<reference evidence="8 9" key="1">
    <citation type="submission" date="2019-11" db="EMBL/GenBank/DDBJ databases">
        <title>Pseudomonas flavidum sp. nov., isolated from Baiyang Lake.</title>
        <authorList>
            <person name="Zhao Y."/>
        </authorList>
    </citation>
    <scope>NUCLEOTIDE SEQUENCE [LARGE SCALE GENOMIC DNA]</scope>
    <source>
        <strain evidence="9">R-22-3 w-18</strain>
    </source>
</reference>
<name>A0A6I4KZT4_9PSED</name>
<dbReference type="AlphaFoldDB" id="A0A6I4KZT4"/>
<evidence type="ECO:0000313" key="8">
    <source>
        <dbReference type="EMBL" id="MVW75263.1"/>
    </source>
</evidence>
<keyword evidence="3" id="KW-1003">Cell membrane</keyword>
<dbReference type="PIRSF" id="PIRSF019239">
    <property type="entry name" value="MrpE"/>
    <property type="match status" value="1"/>
</dbReference>
<dbReference type="GO" id="GO:0008324">
    <property type="term" value="F:monoatomic cation transmembrane transporter activity"/>
    <property type="evidence" value="ECO:0007669"/>
    <property type="project" value="InterPro"/>
</dbReference>
<evidence type="ECO:0000313" key="9">
    <source>
        <dbReference type="Proteomes" id="UP000429555"/>
    </source>
</evidence>
<dbReference type="InterPro" id="IPR002758">
    <property type="entry name" value="Cation_antiport_E"/>
</dbReference>
<dbReference type="GO" id="GO:0005886">
    <property type="term" value="C:plasma membrane"/>
    <property type="evidence" value="ECO:0007669"/>
    <property type="project" value="UniProtKB-SubCell"/>
</dbReference>
<comment type="similarity">
    <text evidence="2">Belongs to the CPA3 antiporters (TC 2.A.63) subunit E family.</text>
</comment>
<feature type="transmembrane region" description="Helical" evidence="7">
    <location>
        <begin position="7"/>
        <end position="25"/>
    </location>
</feature>
<dbReference type="Pfam" id="PF01899">
    <property type="entry name" value="MNHE"/>
    <property type="match status" value="1"/>
</dbReference>
<dbReference type="Proteomes" id="UP000429555">
    <property type="component" value="Unassembled WGS sequence"/>
</dbReference>
<gene>
    <name evidence="8" type="ORF">GJV18_08020</name>
</gene>
<dbReference type="EMBL" id="WKJZ01000001">
    <property type="protein sequence ID" value="MVW75263.1"/>
    <property type="molecule type" value="Genomic_DNA"/>
</dbReference>
<evidence type="ECO:0000256" key="2">
    <source>
        <dbReference type="ARBA" id="ARBA00006228"/>
    </source>
</evidence>
<evidence type="ECO:0000256" key="7">
    <source>
        <dbReference type="SAM" id="Phobius"/>
    </source>
</evidence>
<dbReference type="PANTHER" id="PTHR34584">
    <property type="entry name" value="NA(+)/H(+) ANTIPORTER SUBUNIT E1"/>
    <property type="match status" value="1"/>
</dbReference>
<comment type="caution">
    <text evidence="8">The sequence shown here is derived from an EMBL/GenBank/DDBJ whole genome shotgun (WGS) entry which is preliminary data.</text>
</comment>
<keyword evidence="4 7" id="KW-0812">Transmembrane</keyword>
<comment type="subcellular location">
    <subcellularLocation>
        <location evidence="1">Cell membrane</location>
        <topology evidence="1">Multi-pass membrane protein</topology>
    </subcellularLocation>
</comment>